<reference evidence="2 3" key="1">
    <citation type="submission" date="2020-02" db="EMBL/GenBank/DDBJ databases">
        <authorList>
            <person name="Ma Q."/>
            <person name="Huang Y."/>
            <person name="Song X."/>
            <person name="Pei D."/>
        </authorList>
    </citation>
    <scope>NUCLEOTIDE SEQUENCE [LARGE SCALE GENOMIC DNA]</scope>
    <source>
        <strain evidence="2">Sxm20200214</strain>
        <tissue evidence="2">Leaf</tissue>
    </source>
</reference>
<feature type="region of interest" description="Disordered" evidence="1">
    <location>
        <begin position="52"/>
        <end position="107"/>
    </location>
</feature>
<dbReference type="EMBL" id="JAAMPC010000006">
    <property type="protein sequence ID" value="KAG2305603.1"/>
    <property type="molecule type" value="Genomic_DNA"/>
</dbReference>
<evidence type="ECO:0000256" key="1">
    <source>
        <dbReference type="SAM" id="MobiDB-lite"/>
    </source>
</evidence>
<accession>A0A8X7SE46</accession>
<dbReference type="AlphaFoldDB" id="A0A8X7SE46"/>
<keyword evidence="3" id="KW-1185">Reference proteome</keyword>
<gene>
    <name evidence="2" type="ORF">Bca52824_025351</name>
</gene>
<feature type="compositionally biased region" description="Low complexity" evidence="1">
    <location>
        <begin position="81"/>
        <end position="93"/>
    </location>
</feature>
<proteinExistence type="predicted"/>
<comment type="caution">
    <text evidence="2">The sequence shown here is derived from an EMBL/GenBank/DDBJ whole genome shotgun (WGS) entry which is preliminary data.</text>
</comment>
<feature type="compositionally biased region" description="Basic and acidic residues" evidence="1">
    <location>
        <begin position="52"/>
        <end position="67"/>
    </location>
</feature>
<name>A0A8X7SE46_BRACI</name>
<sequence length="107" mass="12541">MFRFPSTKGSSHWKWWWKLYWHSGWCCSRFNVVSCAFNRRYLMVERLLKAQESDGKRVNEKDEESMRAMKKHYALTDQNRSTDGTFTSSSTSSANASDLYPLKLDAA</sequence>
<dbReference type="OrthoDB" id="1938112at2759"/>
<evidence type="ECO:0000313" key="2">
    <source>
        <dbReference type="EMBL" id="KAG2305603.1"/>
    </source>
</evidence>
<dbReference type="Proteomes" id="UP000886595">
    <property type="component" value="Unassembled WGS sequence"/>
</dbReference>
<evidence type="ECO:0000313" key="3">
    <source>
        <dbReference type="Proteomes" id="UP000886595"/>
    </source>
</evidence>
<protein>
    <submittedName>
        <fullName evidence="2">Uncharacterized protein</fullName>
    </submittedName>
</protein>
<organism evidence="2 3">
    <name type="scientific">Brassica carinata</name>
    <name type="common">Ethiopian mustard</name>
    <name type="synonym">Abyssinian cabbage</name>
    <dbReference type="NCBI Taxonomy" id="52824"/>
    <lineage>
        <taxon>Eukaryota</taxon>
        <taxon>Viridiplantae</taxon>
        <taxon>Streptophyta</taxon>
        <taxon>Embryophyta</taxon>
        <taxon>Tracheophyta</taxon>
        <taxon>Spermatophyta</taxon>
        <taxon>Magnoliopsida</taxon>
        <taxon>eudicotyledons</taxon>
        <taxon>Gunneridae</taxon>
        <taxon>Pentapetalae</taxon>
        <taxon>rosids</taxon>
        <taxon>malvids</taxon>
        <taxon>Brassicales</taxon>
        <taxon>Brassicaceae</taxon>
        <taxon>Brassiceae</taxon>
        <taxon>Brassica</taxon>
    </lineage>
</organism>